<evidence type="ECO:0000313" key="12">
    <source>
        <dbReference type="Proteomes" id="UP000007102"/>
    </source>
</evidence>
<dbReference type="KEGG" id="dte:Dester_0904"/>
<keyword evidence="6 8" id="KW-0648">Protein biosynthesis</keyword>
<comment type="subunit">
    <text evidence="8">Monomer.</text>
</comment>
<dbReference type="InterPro" id="IPR008925">
    <property type="entry name" value="aa_tRNA-synth_I_cd-bd_sf"/>
</dbReference>
<dbReference type="Proteomes" id="UP000007102">
    <property type="component" value="Chromosome"/>
</dbReference>
<organism evidence="11 12">
    <name type="scientific">Desulfurobacterium thermolithotrophum (strain DSM 11699 / BSA)</name>
    <dbReference type="NCBI Taxonomy" id="868864"/>
    <lineage>
        <taxon>Bacteria</taxon>
        <taxon>Pseudomonadati</taxon>
        <taxon>Aquificota</taxon>
        <taxon>Aquificia</taxon>
        <taxon>Desulfurobacteriales</taxon>
        <taxon>Desulfurobacteriaceae</taxon>
        <taxon>Desulfurobacterium</taxon>
    </lineage>
</organism>
<dbReference type="GO" id="GO:0008270">
    <property type="term" value="F:zinc ion binding"/>
    <property type="evidence" value="ECO:0007669"/>
    <property type="project" value="InterPro"/>
</dbReference>
<dbReference type="NCBIfam" id="NF004315">
    <property type="entry name" value="PRK05710.1-4"/>
    <property type="match status" value="1"/>
</dbReference>
<sequence>MSIRVRFAPSPTGFMHVGNARTALFNYLFAKHNDGKLILRIEDTDLERHSEEAVNVIYEALKWMGISWDEGPNIGGDYGPYRQSERLDIYKRYIEELKNKGLVYECFCTPEELDAMRKEQLERGEPPRYTGKCRNLTEKEKERFKAEGRKPVLRFKVPEDRVIKFKDLIKGEIEIHSRQLGGDFVLVRSNGMPVYNFVVVIDDALMKISHVIRGEDHISNTPKQILLYEALGFSIPQFAHLPMILGTDRSKLSKRHGSTSVKEFRDKGYLSESFTNFLALLGWYPKDGKEILSMEELIERFDIKDVNSAPAVFDTTKLNWMNQVYIRAYPIDKLTDFIIPYLEKVGFEVSKFDRSWLEKVVEVTRDYLTVLSEAPIYMETFLKDDFEIEEEAKKFVLENEVRLKVVETFYVKVENLDEELSSEKFKQIVKEVGKELKAKGKNLFMPVRIALTGKMKGVELDILISLLGKERVLKRISNSLSQLANKSN</sequence>
<dbReference type="FunCoup" id="F0S3X2">
    <property type="interactions" value="444"/>
</dbReference>
<comment type="catalytic activity">
    <reaction evidence="8">
        <text>tRNA(Glu) + L-glutamate + ATP = L-glutamyl-tRNA(Glu) + AMP + diphosphate</text>
        <dbReference type="Rhea" id="RHEA:23540"/>
        <dbReference type="Rhea" id="RHEA-COMP:9663"/>
        <dbReference type="Rhea" id="RHEA-COMP:9680"/>
        <dbReference type="ChEBI" id="CHEBI:29985"/>
        <dbReference type="ChEBI" id="CHEBI:30616"/>
        <dbReference type="ChEBI" id="CHEBI:33019"/>
        <dbReference type="ChEBI" id="CHEBI:78442"/>
        <dbReference type="ChEBI" id="CHEBI:78520"/>
        <dbReference type="ChEBI" id="CHEBI:456215"/>
        <dbReference type="EC" id="6.1.1.17"/>
    </reaction>
</comment>
<dbReference type="RefSeq" id="WP_013638497.1">
    <property type="nucleotide sequence ID" value="NC_015185.1"/>
</dbReference>
<evidence type="ECO:0000256" key="8">
    <source>
        <dbReference type="HAMAP-Rule" id="MF_00022"/>
    </source>
</evidence>
<dbReference type="InterPro" id="IPR001412">
    <property type="entry name" value="aa-tRNA-synth_I_CS"/>
</dbReference>
<evidence type="ECO:0000256" key="1">
    <source>
        <dbReference type="ARBA" id="ARBA00007894"/>
    </source>
</evidence>
<dbReference type="Gene3D" id="1.10.10.350">
    <property type="match status" value="1"/>
</dbReference>
<dbReference type="GO" id="GO:0004818">
    <property type="term" value="F:glutamate-tRNA ligase activity"/>
    <property type="evidence" value="ECO:0007669"/>
    <property type="project" value="UniProtKB-UniRule"/>
</dbReference>
<keyword evidence="7 8" id="KW-0030">Aminoacyl-tRNA synthetase</keyword>
<dbReference type="InterPro" id="IPR020058">
    <property type="entry name" value="Glu/Gln-tRNA-synth_Ib_cat-dom"/>
</dbReference>
<feature type="short sequence motif" description="'HIGH' region" evidence="8">
    <location>
        <begin position="9"/>
        <end position="19"/>
    </location>
</feature>
<dbReference type="Gene3D" id="3.40.50.620">
    <property type="entry name" value="HUPs"/>
    <property type="match status" value="1"/>
</dbReference>
<feature type="short sequence motif" description="'KMSKS' region" evidence="8">
    <location>
        <begin position="251"/>
        <end position="255"/>
    </location>
</feature>
<evidence type="ECO:0000256" key="3">
    <source>
        <dbReference type="ARBA" id="ARBA00022598"/>
    </source>
</evidence>
<evidence type="ECO:0000256" key="7">
    <source>
        <dbReference type="ARBA" id="ARBA00023146"/>
    </source>
</evidence>
<comment type="similarity">
    <text evidence="1 8">Belongs to the class-I aminoacyl-tRNA synthetase family. Glutamate--tRNA ligase type 1 subfamily.</text>
</comment>
<dbReference type="HAMAP" id="MF_00022">
    <property type="entry name" value="Glu_tRNA_synth_type1"/>
    <property type="match status" value="1"/>
</dbReference>
<dbReference type="STRING" id="868864.Dester_0904"/>
<dbReference type="InterPro" id="IPR020751">
    <property type="entry name" value="aa-tRNA-synth_I_codon-bd_sub2"/>
</dbReference>
<dbReference type="OrthoDB" id="9801560at2"/>
<keyword evidence="5 8" id="KW-0067">ATP-binding</keyword>
<dbReference type="GO" id="GO:0006424">
    <property type="term" value="P:glutamyl-tRNA aminoacylation"/>
    <property type="evidence" value="ECO:0007669"/>
    <property type="project" value="UniProtKB-UniRule"/>
</dbReference>
<evidence type="ECO:0000313" key="11">
    <source>
        <dbReference type="EMBL" id="ADY73544.1"/>
    </source>
</evidence>
<feature type="domain" description="Glutamyl/glutaminyl-tRNA synthetase class Ib catalytic" evidence="9">
    <location>
        <begin position="3"/>
        <end position="320"/>
    </location>
</feature>
<dbReference type="NCBIfam" id="TIGR00464">
    <property type="entry name" value="gltX_bact"/>
    <property type="match status" value="1"/>
</dbReference>
<dbReference type="GO" id="GO:0005829">
    <property type="term" value="C:cytosol"/>
    <property type="evidence" value="ECO:0007669"/>
    <property type="project" value="TreeGrafter"/>
</dbReference>
<dbReference type="SUPFAM" id="SSF52374">
    <property type="entry name" value="Nucleotidylyl transferase"/>
    <property type="match status" value="1"/>
</dbReference>
<evidence type="ECO:0000256" key="2">
    <source>
        <dbReference type="ARBA" id="ARBA00022490"/>
    </source>
</evidence>
<accession>F0S3X2</accession>
<keyword evidence="12" id="KW-1185">Reference proteome</keyword>
<dbReference type="CDD" id="cd00808">
    <property type="entry name" value="GluRS_core"/>
    <property type="match status" value="1"/>
</dbReference>
<comment type="caution">
    <text evidence="8">Lacks conserved residue(s) required for the propagation of feature annotation.</text>
</comment>
<dbReference type="Pfam" id="PF00749">
    <property type="entry name" value="tRNA-synt_1c"/>
    <property type="match status" value="1"/>
</dbReference>
<keyword evidence="4 8" id="KW-0547">Nucleotide-binding</keyword>
<reference evidence="12" key="2">
    <citation type="submission" date="2011-02" db="EMBL/GenBank/DDBJ databases">
        <title>The complete genome of Desulfurobacterium thermolithotrophum DSM 11699.</title>
        <authorList>
            <consortium name="US DOE Joint Genome Institute (JGI-PGF)"/>
            <person name="Lucas S."/>
            <person name="Copeland A."/>
            <person name="Lapidus A."/>
            <person name="Bruce D."/>
            <person name="Goodwin L."/>
            <person name="Pitluck S."/>
            <person name="Kyrpides N."/>
            <person name="Mavromatis K."/>
            <person name="Pagani I."/>
            <person name="Ivanova N."/>
            <person name="Mikhailova N."/>
            <person name="Daligault H."/>
            <person name="Detter J.C."/>
            <person name="Tapia R."/>
            <person name="Han C."/>
            <person name="Land M."/>
            <person name="Hauser L."/>
            <person name="Markowitz V."/>
            <person name="Cheng J.-F."/>
            <person name="Hugenholtz P."/>
            <person name="Woyke T."/>
            <person name="Wu D."/>
            <person name="Spring S."/>
            <person name="Brambilla E."/>
            <person name="Klenk H.-P."/>
            <person name="Eisen J.A."/>
        </authorList>
    </citation>
    <scope>NUCLEOTIDE SEQUENCE [LARGE SCALE GENOMIC DNA]</scope>
    <source>
        <strain evidence="12">DSM 11699 / BSA</strain>
    </source>
</reference>
<evidence type="ECO:0000256" key="6">
    <source>
        <dbReference type="ARBA" id="ARBA00022917"/>
    </source>
</evidence>
<dbReference type="InterPro" id="IPR049940">
    <property type="entry name" value="GluQ/Sye"/>
</dbReference>
<reference evidence="11 12" key="1">
    <citation type="journal article" date="2011" name="Stand. Genomic Sci.">
        <title>Complete genome sequence of the thermophilic sulfur-reducer Desulfurobacterium thermolithotrophum type strain (BSA(T)) from a deep-sea hydrothermal vent.</title>
        <authorList>
            <person name="Goker M."/>
            <person name="Daligault H."/>
            <person name="Mwirichia R."/>
            <person name="Lapidus A."/>
            <person name="Lucas S."/>
            <person name="Deshpande S."/>
            <person name="Pagani I."/>
            <person name="Tapia R."/>
            <person name="Cheng J.F."/>
            <person name="Goodwin L."/>
            <person name="Pitluck S."/>
            <person name="Liolios K."/>
            <person name="Ivanova N."/>
            <person name="Mavromatis K."/>
            <person name="Mikhailova N."/>
            <person name="Pati A."/>
            <person name="Chen A."/>
            <person name="Palaniappan K."/>
            <person name="Han C."/>
            <person name="Land M."/>
            <person name="Hauser L."/>
            <person name="Pan C."/>
            <person name="Brambilla E.M."/>
            <person name="Rohde M."/>
            <person name="Spring S."/>
            <person name="Sikorski J."/>
            <person name="Wirth R."/>
            <person name="Detter J.C."/>
            <person name="Woyke T."/>
            <person name="Bristow J."/>
            <person name="Eisen J.A."/>
            <person name="Markowitz V."/>
            <person name="Hugenholtz P."/>
            <person name="Kyrpides N.C."/>
            <person name="Klenk H.P."/>
        </authorList>
    </citation>
    <scope>NUCLEOTIDE SEQUENCE [LARGE SCALE GENOMIC DNA]</scope>
    <source>
        <strain evidence="12">DSM 11699 / BSA</strain>
    </source>
</reference>
<dbReference type="InParanoid" id="F0S3X2"/>
<dbReference type="InterPro" id="IPR014729">
    <property type="entry name" value="Rossmann-like_a/b/a_fold"/>
</dbReference>
<keyword evidence="2 8" id="KW-0963">Cytoplasm</keyword>
<dbReference type="GO" id="GO:0000049">
    <property type="term" value="F:tRNA binding"/>
    <property type="evidence" value="ECO:0007669"/>
    <property type="project" value="InterPro"/>
</dbReference>
<dbReference type="PRINTS" id="PR00987">
    <property type="entry name" value="TRNASYNTHGLU"/>
</dbReference>
<evidence type="ECO:0000256" key="4">
    <source>
        <dbReference type="ARBA" id="ARBA00022741"/>
    </source>
</evidence>
<dbReference type="PANTHER" id="PTHR43311:SF2">
    <property type="entry name" value="GLUTAMATE--TRNA LIGASE, MITOCHONDRIAL-RELATED"/>
    <property type="match status" value="1"/>
</dbReference>
<dbReference type="FunFam" id="3.40.50.620:FF:000045">
    <property type="entry name" value="Glutamate--tRNA ligase, mitochondrial"/>
    <property type="match status" value="1"/>
</dbReference>
<dbReference type="Gene3D" id="1.10.8.70">
    <property type="entry name" value="Glutamate-tRNA synthetase, class I, anticodon-binding domain 1"/>
    <property type="match status" value="1"/>
</dbReference>
<protein>
    <recommendedName>
        <fullName evidence="8">Glutamate--tRNA ligase</fullName>
        <ecNumber evidence="8">6.1.1.17</ecNumber>
    </recommendedName>
    <alternativeName>
        <fullName evidence="8">Glutamyl-tRNA synthetase</fullName>
        <shortName evidence="8">GluRS</shortName>
    </alternativeName>
</protein>
<dbReference type="eggNOG" id="COG0008">
    <property type="taxonomic scope" value="Bacteria"/>
</dbReference>
<feature type="domain" description="Aminoacyl-tRNA synthetase class I anticodon-binding" evidence="10">
    <location>
        <begin position="335"/>
        <end position="478"/>
    </location>
</feature>
<dbReference type="HOGENOM" id="CLU_015768_6_3_0"/>
<proteinExistence type="inferred from homology"/>
<dbReference type="PANTHER" id="PTHR43311">
    <property type="entry name" value="GLUTAMATE--TRNA LIGASE"/>
    <property type="match status" value="1"/>
</dbReference>
<dbReference type="InterPro" id="IPR000924">
    <property type="entry name" value="Glu/Gln-tRNA-synth"/>
</dbReference>
<dbReference type="PROSITE" id="PS00178">
    <property type="entry name" value="AA_TRNA_LIGASE_I"/>
    <property type="match status" value="1"/>
</dbReference>
<dbReference type="InterPro" id="IPR033910">
    <property type="entry name" value="GluRS_core"/>
</dbReference>
<name>F0S3X2_DESTD</name>
<dbReference type="Pfam" id="PF19269">
    <property type="entry name" value="Anticodon_2"/>
    <property type="match status" value="1"/>
</dbReference>
<evidence type="ECO:0000259" key="10">
    <source>
        <dbReference type="Pfam" id="PF19269"/>
    </source>
</evidence>
<dbReference type="EMBL" id="CP002543">
    <property type="protein sequence ID" value="ADY73544.1"/>
    <property type="molecule type" value="Genomic_DNA"/>
</dbReference>
<evidence type="ECO:0000256" key="5">
    <source>
        <dbReference type="ARBA" id="ARBA00022840"/>
    </source>
</evidence>
<dbReference type="AlphaFoldDB" id="F0S3X2"/>
<dbReference type="InterPro" id="IPR020752">
    <property type="entry name" value="Glu-tRNA-synth_I_codon-bd_sub1"/>
</dbReference>
<dbReference type="EC" id="6.1.1.17" evidence="8"/>
<gene>
    <name evidence="8" type="primary">gltX</name>
    <name evidence="11" type="ordered locus">Dester_0904</name>
</gene>
<evidence type="ECO:0000259" key="9">
    <source>
        <dbReference type="Pfam" id="PF00749"/>
    </source>
</evidence>
<dbReference type="InterPro" id="IPR045462">
    <property type="entry name" value="aa-tRNA-synth_I_cd-bd"/>
</dbReference>
<keyword evidence="3 8" id="KW-0436">Ligase</keyword>
<dbReference type="InterPro" id="IPR004527">
    <property type="entry name" value="Glu-tRNA-ligase_bac/mito"/>
</dbReference>
<dbReference type="GO" id="GO:0005524">
    <property type="term" value="F:ATP binding"/>
    <property type="evidence" value="ECO:0007669"/>
    <property type="project" value="UniProtKB-UniRule"/>
</dbReference>
<comment type="function">
    <text evidence="8">Catalyzes the attachment of glutamate to tRNA(Glu) in a two-step reaction: glutamate is first activated by ATP to form Glu-AMP and then transferred to the acceptor end of tRNA(Glu).</text>
</comment>
<dbReference type="SUPFAM" id="SSF48163">
    <property type="entry name" value="An anticodon-binding domain of class I aminoacyl-tRNA synthetases"/>
    <property type="match status" value="1"/>
</dbReference>
<comment type="subcellular location">
    <subcellularLocation>
        <location evidence="8">Cytoplasm</location>
    </subcellularLocation>
</comment>
<feature type="binding site" evidence="8">
    <location>
        <position position="254"/>
    </location>
    <ligand>
        <name>ATP</name>
        <dbReference type="ChEBI" id="CHEBI:30616"/>
    </ligand>
</feature>